<accession>A0A667WFZ6</accession>
<evidence type="ECO:0000313" key="2">
    <source>
        <dbReference type="Ensembl" id="ENSMMDP00005000308.1"/>
    </source>
</evidence>
<dbReference type="Proteomes" id="UP000472263">
    <property type="component" value="Chromosome 4"/>
</dbReference>
<feature type="compositionally biased region" description="Polar residues" evidence="1">
    <location>
        <begin position="20"/>
        <end position="34"/>
    </location>
</feature>
<sequence length="55" mass="5780">MHASTTLEPTCCHGNHVNPKPTSTQPVQRASQSGVLGERAGETGVMSSFTILMPV</sequence>
<dbReference type="Ensembl" id="ENSMMDT00005000317.1">
    <property type="protein sequence ID" value="ENSMMDP00005000308.1"/>
    <property type="gene ID" value="ENSMMDG00005000216.1"/>
</dbReference>
<evidence type="ECO:0000256" key="1">
    <source>
        <dbReference type="SAM" id="MobiDB-lite"/>
    </source>
</evidence>
<reference evidence="2" key="2">
    <citation type="submission" date="2025-08" db="UniProtKB">
        <authorList>
            <consortium name="Ensembl"/>
        </authorList>
    </citation>
    <scope>IDENTIFICATION</scope>
</reference>
<evidence type="ECO:0000313" key="3">
    <source>
        <dbReference type="Proteomes" id="UP000472263"/>
    </source>
</evidence>
<name>A0A667WFZ6_9TELE</name>
<protein>
    <submittedName>
        <fullName evidence="2">Uncharacterized protein</fullName>
    </submittedName>
</protein>
<reference evidence="2" key="3">
    <citation type="submission" date="2025-09" db="UniProtKB">
        <authorList>
            <consortium name="Ensembl"/>
        </authorList>
    </citation>
    <scope>IDENTIFICATION</scope>
</reference>
<organism evidence="2 3">
    <name type="scientific">Myripristis murdjan</name>
    <name type="common">pinecone soldierfish</name>
    <dbReference type="NCBI Taxonomy" id="586833"/>
    <lineage>
        <taxon>Eukaryota</taxon>
        <taxon>Metazoa</taxon>
        <taxon>Chordata</taxon>
        <taxon>Craniata</taxon>
        <taxon>Vertebrata</taxon>
        <taxon>Euteleostomi</taxon>
        <taxon>Actinopterygii</taxon>
        <taxon>Neopterygii</taxon>
        <taxon>Teleostei</taxon>
        <taxon>Neoteleostei</taxon>
        <taxon>Acanthomorphata</taxon>
        <taxon>Holocentriformes</taxon>
        <taxon>Holocentridae</taxon>
        <taxon>Myripristis</taxon>
    </lineage>
</organism>
<dbReference type="AlphaFoldDB" id="A0A667WFZ6"/>
<reference evidence="2" key="1">
    <citation type="submission" date="2019-06" db="EMBL/GenBank/DDBJ databases">
        <authorList>
            <consortium name="Wellcome Sanger Institute Data Sharing"/>
        </authorList>
    </citation>
    <scope>NUCLEOTIDE SEQUENCE [LARGE SCALE GENOMIC DNA]</scope>
</reference>
<dbReference type="InParanoid" id="A0A667WFZ6"/>
<proteinExistence type="predicted"/>
<keyword evidence="3" id="KW-1185">Reference proteome</keyword>
<feature type="region of interest" description="Disordered" evidence="1">
    <location>
        <begin position="1"/>
        <end position="41"/>
    </location>
</feature>